<proteinExistence type="predicted"/>
<evidence type="ECO:0000256" key="2">
    <source>
        <dbReference type="ARBA" id="ARBA00022806"/>
    </source>
</evidence>
<dbReference type="FunFam" id="1.20.120.1080:FF:000097">
    <property type="entry name" value="Uncharacterized protein"/>
    <property type="match status" value="1"/>
</dbReference>
<keyword evidence="1" id="KW-0378">Hydrolase</keyword>
<evidence type="ECO:0000256" key="3">
    <source>
        <dbReference type="SAM" id="MobiDB-lite"/>
    </source>
</evidence>
<dbReference type="EMBL" id="JALLAZ020000385">
    <property type="protein sequence ID" value="KAL3796512.1"/>
    <property type="molecule type" value="Genomic_DNA"/>
</dbReference>
<feature type="domain" description="Helicase ATP-binding" evidence="4">
    <location>
        <begin position="162"/>
        <end position="389"/>
    </location>
</feature>
<dbReference type="PROSITE" id="PS51192">
    <property type="entry name" value="HELICASE_ATP_BIND_1"/>
    <property type="match status" value="1"/>
</dbReference>
<keyword evidence="2" id="KW-0067">ATP-binding</keyword>
<dbReference type="SUPFAM" id="SSF52540">
    <property type="entry name" value="P-loop containing nucleoside triphosphate hydrolases"/>
    <property type="match status" value="1"/>
</dbReference>
<dbReference type="InterPro" id="IPR027417">
    <property type="entry name" value="P-loop_NTPase"/>
</dbReference>
<feature type="compositionally biased region" description="Basic and acidic residues" evidence="3">
    <location>
        <begin position="201"/>
        <end position="211"/>
    </location>
</feature>
<keyword evidence="2" id="KW-0347">Helicase</keyword>
<feature type="domain" description="Helicase C-terminal" evidence="5">
    <location>
        <begin position="468"/>
        <end position="663"/>
    </location>
</feature>
<dbReference type="CDD" id="cd18791">
    <property type="entry name" value="SF2_C_RHA"/>
    <property type="match status" value="1"/>
</dbReference>
<dbReference type="GO" id="GO:0004386">
    <property type="term" value="F:helicase activity"/>
    <property type="evidence" value="ECO:0007669"/>
    <property type="project" value="UniProtKB-KW"/>
</dbReference>
<evidence type="ECO:0008006" key="8">
    <source>
        <dbReference type="Google" id="ProtNLM"/>
    </source>
</evidence>
<dbReference type="CDD" id="cd17917">
    <property type="entry name" value="DEXHc_RHA-like"/>
    <property type="match status" value="1"/>
</dbReference>
<gene>
    <name evidence="6" type="ORF">ACHAW5_004414</name>
</gene>
<reference evidence="6 7" key="1">
    <citation type="submission" date="2024-10" db="EMBL/GenBank/DDBJ databases">
        <title>Updated reference genomes for cyclostephanoid diatoms.</title>
        <authorList>
            <person name="Roberts W.R."/>
            <person name="Alverson A.J."/>
        </authorList>
    </citation>
    <scope>NUCLEOTIDE SEQUENCE [LARGE SCALE GENOMIC DNA]</scope>
    <source>
        <strain evidence="6 7">AJA276-08</strain>
    </source>
</reference>
<feature type="region of interest" description="Disordered" evidence="3">
    <location>
        <begin position="176"/>
        <end position="218"/>
    </location>
</feature>
<comment type="caution">
    <text evidence="6">The sequence shown here is derived from an EMBL/GenBank/DDBJ whole genome shotgun (WGS) entry which is preliminary data.</text>
</comment>
<dbReference type="GO" id="GO:0016787">
    <property type="term" value="F:hydrolase activity"/>
    <property type="evidence" value="ECO:0007669"/>
    <property type="project" value="UniProtKB-KW"/>
</dbReference>
<dbReference type="Gene3D" id="1.20.120.1080">
    <property type="match status" value="1"/>
</dbReference>
<dbReference type="Pfam" id="PF00271">
    <property type="entry name" value="Helicase_C"/>
    <property type="match status" value="1"/>
</dbReference>
<evidence type="ECO:0000313" key="7">
    <source>
        <dbReference type="Proteomes" id="UP001530315"/>
    </source>
</evidence>
<keyword evidence="7" id="KW-1185">Reference proteome</keyword>
<feature type="compositionally biased region" description="Polar residues" evidence="3">
    <location>
        <begin position="176"/>
        <end position="186"/>
    </location>
</feature>
<organism evidence="6 7">
    <name type="scientific">Stephanodiscus triporus</name>
    <dbReference type="NCBI Taxonomy" id="2934178"/>
    <lineage>
        <taxon>Eukaryota</taxon>
        <taxon>Sar</taxon>
        <taxon>Stramenopiles</taxon>
        <taxon>Ochrophyta</taxon>
        <taxon>Bacillariophyta</taxon>
        <taxon>Coscinodiscophyceae</taxon>
        <taxon>Thalassiosirophycidae</taxon>
        <taxon>Stephanodiscales</taxon>
        <taxon>Stephanodiscaceae</taxon>
        <taxon>Stephanodiscus</taxon>
    </lineage>
</organism>
<feature type="compositionally biased region" description="Acidic residues" evidence="3">
    <location>
        <begin position="190"/>
        <end position="200"/>
    </location>
</feature>
<feature type="region of interest" description="Disordered" evidence="3">
    <location>
        <begin position="420"/>
        <end position="444"/>
    </location>
</feature>
<dbReference type="Proteomes" id="UP001530315">
    <property type="component" value="Unassembled WGS sequence"/>
</dbReference>
<dbReference type="AlphaFoldDB" id="A0ABD3Q7Z9"/>
<feature type="compositionally biased region" description="Basic and acidic residues" evidence="3">
    <location>
        <begin position="420"/>
        <end position="430"/>
    </location>
</feature>
<keyword evidence="2" id="KW-0547">Nucleotide-binding</keyword>
<dbReference type="InterPro" id="IPR001650">
    <property type="entry name" value="Helicase_C-like"/>
</dbReference>
<dbReference type="SMART" id="SM00490">
    <property type="entry name" value="HELICc"/>
    <property type="match status" value="1"/>
</dbReference>
<name>A0ABD3Q7Z9_9STRA</name>
<dbReference type="Pfam" id="PF21010">
    <property type="entry name" value="HA2_C"/>
    <property type="match status" value="1"/>
</dbReference>
<protein>
    <recommendedName>
        <fullName evidence="8">RNA helicase</fullName>
    </recommendedName>
</protein>
<dbReference type="InterPro" id="IPR014001">
    <property type="entry name" value="Helicase_ATP-bd"/>
</dbReference>
<sequence>MRRAMVLPRTTTVPELLKRSKARLRMRRNPTRAFVIREAEGGGGHGLEFDIDRDLIAIEDGTIVYVSATRRVRSDDDTDDYEDDEKTPVGQNVVDDEKMPIVDPLDSVKRVYQLKEEAKHGRQHPRGQPVERVDEIVDANRRQSLEAVRSSLPISSHRERILRAVRDNGIVVLTGSTGSGKSTQVPQFLLEEEEEEDTIDGGDRRRGDRPSERRRRRPYIVVTEPRKVAAVSLAHRVAEERGCPPPGVVGSSVGYMVRNDTRVCFRSCRIIYMTIGVLLRILVADRGMVKDINDSSSDDDVGGKDGHGERSDKLIIAPLSIDTISHLIVDETHERDVNTDFSLTLLRGLLSSSSSCPKTIVPRLILMSATASSKLFLSYFSANGINPPVAISVPGTTFPVECRWLSNCEKYTSQKMMRCHDSKEGNDRGKSNVQRCNDGDERRAISSGGVGKTIELSPRAVEKIDNIFIRSLIVKIVNEQLSDQSFVHGANNAACDRGQMTGAILVFLPGSGEIESLARCLFEKSTIVGDRNLCTVMKLHSTISKSEQRRVFRPVSVGTVKIVLATNIAETSVTIPDISHVIDTCRVKESRYNPSSRIKELVTVWSSYASLTQRAGRAGRTNSGICWRLCSEEFAANNLLPQTVPEMARTPLDELILQIGLLFEHRRDEFESRVAKGNGHEENRLQYAPGFKPHKFLSMTPTPPSERALSQACKHLLEVEALKIVDCGDTVGEQSGLLYRLTPLGYHLSRLPMDAKVGKLLIVGCLLGCLDNALTIAAALSCSKSCFSPVFGGRNKYFDSSCAEERDLLIDNGFGGKYWAGGTVKGDLIAVIAAYRAWVGEEQHRRETFCRGRALMSSSLREMEMLRKQFFDLMEGAGFISGSKDNSGSLDADDCNIAREDALLTSCCIVSGLYPNVCTLIRPTGPNDDGRFLTNDSETTCRPSSSSFQRTRVRCASKSGKDAYAVYHSKHRSLGTEQNRPMTFLSEVNFVSKFALLLFGGELELVNNAIIVDKWLKFKVSSDEEGGKLNAILVLSLRELLDKMILEHVVEKVSCPVKRATMGECRKRIIGVVRSILADES</sequence>
<dbReference type="Gene3D" id="3.40.50.300">
    <property type="entry name" value="P-loop containing nucleotide triphosphate hydrolases"/>
    <property type="match status" value="2"/>
</dbReference>
<dbReference type="PANTHER" id="PTHR18934">
    <property type="entry name" value="ATP-DEPENDENT RNA HELICASE"/>
    <property type="match status" value="1"/>
</dbReference>
<evidence type="ECO:0000259" key="4">
    <source>
        <dbReference type="PROSITE" id="PS51192"/>
    </source>
</evidence>
<evidence type="ECO:0000259" key="5">
    <source>
        <dbReference type="PROSITE" id="PS51194"/>
    </source>
</evidence>
<dbReference type="SMART" id="SM00847">
    <property type="entry name" value="HA2"/>
    <property type="match status" value="1"/>
</dbReference>
<dbReference type="InterPro" id="IPR007502">
    <property type="entry name" value="Helicase-assoc_dom"/>
</dbReference>
<dbReference type="PROSITE" id="PS51194">
    <property type="entry name" value="HELICASE_CTER"/>
    <property type="match status" value="1"/>
</dbReference>
<evidence type="ECO:0000313" key="6">
    <source>
        <dbReference type="EMBL" id="KAL3796512.1"/>
    </source>
</evidence>
<evidence type="ECO:0000256" key="1">
    <source>
        <dbReference type="ARBA" id="ARBA00022801"/>
    </source>
</evidence>
<dbReference type="PANTHER" id="PTHR18934:SF119">
    <property type="entry name" value="ATP-DEPENDENT RNA HELICASE A"/>
    <property type="match status" value="1"/>
</dbReference>
<accession>A0ABD3Q7Z9</accession>
<dbReference type="SMART" id="SM00487">
    <property type="entry name" value="DEXDc"/>
    <property type="match status" value="1"/>
</dbReference>